<feature type="region of interest" description="Disordered" evidence="1">
    <location>
        <begin position="1"/>
        <end position="75"/>
    </location>
</feature>
<dbReference type="KEGG" id="kbi:30207044"/>
<dbReference type="GeneID" id="30207044"/>
<evidence type="ECO:0000313" key="2">
    <source>
        <dbReference type="EMBL" id="OCF27796.1"/>
    </source>
</evidence>
<dbReference type="VEuPathDB" id="FungiDB:I302_02645"/>
<evidence type="ECO:0000256" key="1">
    <source>
        <dbReference type="SAM" id="MobiDB-lite"/>
    </source>
</evidence>
<name>A0A1B9G9V4_9TREE</name>
<evidence type="ECO:0000313" key="3">
    <source>
        <dbReference type="EMBL" id="WVW81936.1"/>
    </source>
</evidence>
<dbReference type="RefSeq" id="XP_019048866.1">
    <property type="nucleotide sequence ID" value="XM_019189304.1"/>
</dbReference>
<dbReference type="Proteomes" id="UP000092730">
    <property type="component" value="Chromosome 2"/>
</dbReference>
<reference evidence="3" key="2">
    <citation type="submission" date="2013-07" db="EMBL/GenBank/DDBJ databases">
        <authorList>
            <consortium name="The Broad Institute Genome Sequencing Platform"/>
            <person name="Cuomo C."/>
            <person name="Litvintseva A."/>
            <person name="Chen Y."/>
            <person name="Heitman J."/>
            <person name="Sun S."/>
            <person name="Springer D."/>
            <person name="Dromer F."/>
            <person name="Young S.K."/>
            <person name="Zeng Q."/>
            <person name="Gargeya S."/>
            <person name="Fitzgerald M."/>
            <person name="Abouelleil A."/>
            <person name="Alvarado L."/>
            <person name="Berlin A.M."/>
            <person name="Chapman S.B."/>
            <person name="Dewar J."/>
            <person name="Goldberg J."/>
            <person name="Griggs A."/>
            <person name="Gujja S."/>
            <person name="Hansen M."/>
            <person name="Howarth C."/>
            <person name="Imamovic A."/>
            <person name="Larimer J."/>
            <person name="McCowan C."/>
            <person name="Murphy C."/>
            <person name="Pearson M."/>
            <person name="Priest M."/>
            <person name="Roberts A."/>
            <person name="Saif S."/>
            <person name="Shea T."/>
            <person name="Sykes S."/>
            <person name="Wortman J."/>
            <person name="Nusbaum C."/>
            <person name="Birren B."/>
        </authorList>
    </citation>
    <scope>NUCLEOTIDE SEQUENCE</scope>
    <source>
        <strain evidence="3">CBS 10118</strain>
    </source>
</reference>
<feature type="compositionally biased region" description="Basic residues" evidence="1">
    <location>
        <begin position="42"/>
        <end position="64"/>
    </location>
</feature>
<proteinExistence type="predicted"/>
<dbReference type="EMBL" id="CP144542">
    <property type="protein sequence ID" value="WVW81936.1"/>
    <property type="molecule type" value="Genomic_DNA"/>
</dbReference>
<reference evidence="2" key="3">
    <citation type="submission" date="2014-01" db="EMBL/GenBank/DDBJ databases">
        <title>Evolution of pathogenesis and genome organization in the Tremellales.</title>
        <authorList>
            <person name="Cuomo C."/>
            <person name="Litvintseva A."/>
            <person name="Heitman J."/>
            <person name="Chen Y."/>
            <person name="Sun S."/>
            <person name="Springer D."/>
            <person name="Dromer F."/>
            <person name="Young S."/>
            <person name="Zeng Q."/>
            <person name="Chapman S."/>
            <person name="Gujja S."/>
            <person name="Saif S."/>
            <person name="Birren B."/>
        </authorList>
    </citation>
    <scope>NUCLEOTIDE SEQUENCE</scope>
    <source>
        <strain evidence="2">CBS 10118</strain>
    </source>
</reference>
<dbReference type="EMBL" id="KI894019">
    <property type="protein sequence ID" value="OCF27796.1"/>
    <property type="molecule type" value="Genomic_DNA"/>
</dbReference>
<sequence>MTPNSYPEDHNHESSDEQSPVVDPAHIPLPPDHSDKEAPNKPKGKSKHSKKPKTKRWNKNRRGKKKDDTESHWFHKDSGAIITVRSEDNVKFEISKDKLGNVSKTFGVIFNESYYYASSSEPIYLPYPADTLSLFSISSAYPTQHRSSRAWTRIVPNTS</sequence>
<reference evidence="3" key="4">
    <citation type="submission" date="2024-02" db="EMBL/GenBank/DDBJ databases">
        <title>Comparative genomics of Cryptococcus and Kwoniella reveals pathogenesis evolution and contrasting modes of karyotype evolution via chromosome fusion or intercentromeric recombination.</title>
        <authorList>
            <person name="Coelho M.A."/>
            <person name="David-Palma M."/>
            <person name="Shea T."/>
            <person name="Bowers K."/>
            <person name="McGinley-Smith S."/>
            <person name="Mohammad A.W."/>
            <person name="Gnirke A."/>
            <person name="Yurkov A.M."/>
            <person name="Nowrousian M."/>
            <person name="Sun S."/>
            <person name="Cuomo C.A."/>
            <person name="Heitman J."/>
        </authorList>
    </citation>
    <scope>NUCLEOTIDE SEQUENCE</scope>
    <source>
        <strain evidence="3">CBS 10118</strain>
    </source>
</reference>
<accession>A0A1B9G9V4</accession>
<protein>
    <submittedName>
        <fullName evidence="2">Uncharacterized protein</fullName>
    </submittedName>
</protein>
<dbReference type="AlphaFoldDB" id="A0A1B9G9V4"/>
<gene>
    <name evidence="2" type="ORF">I302_02645</name>
    <name evidence="3" type="ORF">I302_103939</name>
</gene>
<evidence type="ECO:0000313" key="4">
    <source>
        <dbReference type="Proteomes" id="UP000092730"/>
    </source>
</evidence>
<organism evidence="2">
    <name type="scientific">Kwoniella bestiolae CBS 10118</name>
    <dbReference type="NCBI Taxonomy" id="1296100"/>
    <lineage>
        <taxon>Eukaryota</taxon>
        <taxon>Fungi</taxon>
        <taxon>Dikarya</taxon>
        <taxon>Basidiomycota</taxon>
        <taxon>Agaricomycotina</taxon>
        <taxon>Tremellomycetes</taxon>
        <taxon>Tremellales</taxon>
        <taxon>Cryptococcaceae</taxon>
        <taxon>Kwoniella</taxon>
    </lineage>
</organism>
<keyword evidence="4" id="KW-1185">Reference proteome</keyword>
<reference evidence="2" key="1">
    <citation type="submission" date="2013-07" db="EMBL/GenBank/DDBJ databases">
        <title>The Genome Sequence of Cryptococcus bestiolae CBS10118.</title>
        <authorList>
            <consortium name="The Broad Institute Genome Sequencing Platform"/>
            <person name="Cuomo C."/>
            <person name="Litvintseva A."/>
            <person name="Chen Y."/>
            <person name="Heitman J."/>
            <person name="Sun S."/>
            <person name="Springer D."/>
            <person name="Dromer F."/>
            <person name="Young S.K."/>
            <person name="Zeng Q."/>
            <person name="Gargeya S."/>
            <person name="Fitzgerald M."/>
            <person name="Abouelleil A."/>
            <person name="Alvarado L."/>
            <person name="Berlin A.M."/>
            <person name="Chapman S.B."/>
            <person name="Dewar J."/>
            <person name="Goldberg J."/>
            <person name="Griggs A."/>
            <person name="Gujja S."/>
            <person name="Hansen M."/>
            <person name="Howarth C."/>
            <person name="Imamovic A."/>
            <person name="Larimer J."/>
            <person name="McCowan C."/>
            <person name="Murphy C."/>
            <person name="Pearson M."/>
            <person name="Priest M."/>
            <person name="Roberts A."/>
            <person name="Saif S."/>
            <person name="Shea T."/>
            <person name="Sykes S."/>
            <person name="Wortman J."/>
            <person name="Nusbaum C."/>
            <person name="Birren B."/>
        </authorList>
    </citation>
    <scope>NUCLEOTIDE SEQUENCE [LARGE SCALE GENOMIC DNA]</scope>
    <source>
        <strain evidence="2">CBS 10118</strain>
    </source>
</reference>
<feature type="compositionally biased region" description="Basic and acidic residues" evidence="1">
    <location>
        <begin position="65"/>
        <end position="75"/>
    </location>
</feature>